<dbReference type="AlphaFoldDB" id="A0A3B0Y1J5"/>
<organism evidence="1">
    <name type="scientific">hydrothermal vent metagenome</name>
    <dbReference type="NCBI Taxonomy" id="652676"/>
    <lineage>
        <taxon>unclassified sequences</taxon>
        <taxon>metagenomes</taxon>
        <taxon>ecological metagenomes</taxon>
    </lineage>
</organism>
<reference evidence="1" key="1">
    <citation type="submission" date="2018-06" db="EMBL/GenBank/DDBJ databases">
        <authorList>
            <person name="Zhirakovskaya E."/>
        </authorList>
    </citation>
    <scope>NUCLEOTIDE SEQUENCE</scope>
</reference>
<gene>
    <name evidence="1" type="ORF">MNBD_GAMMA12-2526</name>
</gene>
<proteinExistence type="predicted"/>
<dbReference type="EMBL" id="UOFL01000047">
    <property type="protein sequence ID" value="VAW73601.1"/>
    <property type="molecule type" value="Genomic_DNA"/>
</dbReference>
<protein>
    <submittedName>
        <fullName evidence="1">Uncharacterized protein</fullName>
    </submittedName>
</protein>
<name>A0A3B0Y1J5_9ZZZZ</name>
<evidence type="ECO:0000313" key="1">
    <source>
        <dbReference type="EMBL" id="VAW73601.1"/>
    </source>
</evidence>
<sequence>MHRLSILFLSVLFMFSGNISAADKTAHSTTTKSSLATGKLTGNARTKASKSFQDKYDNRKKLKLRLYSIYKEYAPLIGVKQIGAYLEKKDASCHGVAHALGKVIGEAESDLNTGMQLCGNTCTYACVHGVYKVYFTKLGKNYHTHKPGHDHSAHTPTAAPIKLNKKELRKFAQDVNNACKDSKSVVADFFKGNCAHGVGHAMAKISGNTTNATNYCKEFPSKAMRYYCETGVFMELSGGIKNKLFKNTKLRSEEISLALDYCGSKSNYPSSCLRFLLSRNKSLGQIARFSVLCNLQKPHLRRHCFNAMGFYSRTYLARNPKEFKFSCSLGKTKIDNKACISGAAYMKKDQTRRKDIKVACQYTGTSENTQYCLQQLETFYYKIDNKFLNVIL</sequence>
<accession>A0A3B0Y1J5</accession>